<name>A0AAE0XDI0_9GAST</name>
<proteinExistence type="predicted"/>
<evidence type="ECO:0000313" key="3">
    <source>
        <dbReference type="EMBL" id="KAK3690681.1"/>
    </source>
</evidence>
<organism evidence="3 4">
    <name type="scientific">Elysia crispata</name>
    <name type="common">lettuce slug</name>
    <dbReference type="NCBI Taxonomy" id="231223"/>
    <lineage>
        <taxon>Eukaryota</taxon>
        <taxon>Metazoa</taxon>
        <taxon>Spiralia</taxon>
        <taxon>Lophotrochozoa</taxon>
        <taxon>Mollusca</taxon>
        <taxon>Gastropoda</taxon>
        <taxon>Heterobranchia</taxon>
        <taxon>Euthyneura</taxon>
        <taxon>Panpulmonata</taxon>
        <taxon>Sacoglossa</taxon>
        <taxon>Placobranchoidea</taxon>
        <taxon>Plakobranchidae</taxon>
        <taxon>Elysia</taxon>
    </lineage>
</organism>
<evidence type="ECO:0000259" key="2">
    <source>
        <dbReference type="PROSITE" id="PS51782"/>
    </source>
</evidence>
<feature type="domain" description="LysM" evidence="2">
    <location>
        <begin position="42"/>
        <end position="86"/>
    </location>
</feature>
<dbReference type="Proteomes" id="UP001283361">
    <property type="component" value="Unassembled WGS sequence"/>
</dbReference>
<dbReference type="AlphaFoldDB" id="A0AAE0XDI0"/>
<dbReference type="InterPro" id="IPR045030">
    <property type="entry name" value="LYSM1-4"/>
</dbReference>
<accession>A0AAE0XDI0</accession>
<feature type="region of interest" description="Disordered" evidence="1">
    <location>
        <begin position="1"/>
        <end position="34"/>
    </location>
</feature>
<gene>
    <name evidence="3" type="ORF">RRG08_061124</name>
</gene>
<dbReference type="InterPro" id="IPR036779">
    <property type="entry name" value="LysM_dom_sf"/>
</dbReference>
<protein>
    <recommendedName>
        <fullName evidence="2">LysM domain-containing protein</fullName>
    </recommendedName>
</protein>
<dbReference type="PANTHER" id="PTHR20932:SF8">
    <property type="entry name" value="LD22649P"/>
    <property type="match status" value="1"/>
</dbReference>
<reference evidence="3" key="1">
    <citation type="journal article" date="2023" name="G3 (Bethesda)">
        <title>A reference genome for the long-term kleptoplast-retaining sea slug Elysia crispata morphotype clarki.</title>
        <authorList>
            <person name="Eastman K.E."/>
            <person name="Pendleton A.L."/>
            <person name="Shaikh M.A."/>
            <person name="Suttiyut T."/>
            <person name="Ogas R."/>
            <person name="Tomko P."/>
            <person name="Gavelis G."/>
            <person name="Widhalm J.R."/>
            <person name="Wisecaver J.H."/>
        </authorList>
    </citation>
    <scope>NUCLEOTIDE SEQUENCE</scope>
    <source>
        <strain evidence="3">ECLA1</strain>
    </source>
</reference>
<comment type="caution">
    <text evidence="3">The sequence shown here is derived from an EMBL/GenBank/DDBJ whole genome shotgun (WGS) entry which is preliminary data.</text>
</comment>
<dbReference type="Gene3D" id="3.10.350.10">
    <property type="entry name" value="LysM domain"/>
    <property type="match status" value="1"/>
</dbReference>
<feature type="compositionally biased region" description="Polar residues" evidence="1">
    <location>
        <begin position="15"/>
        <end position="33"/>
    </location>
</feature>
<dbReference type="Pfam" id="PF01476">
    <property type="entry name" value="LysM"/>
    <property type="match status" value="1"/>
</dbReference>
<dbReference type="SUPFAM" id="SSF54106">
    <property type="entry name" value="LysM domain"/>
    <property type="match status" value="1"/>
</dbReference>
<dbReference type="PANTHER" id="PTHR20932">
    <property type="entry name" value="LYSM AND PUTATIVE PEPTIDOGLYCAN-BINDING DOMAIN-CONTAINING PROTEIN"/>
    <property type="match status" value="1"/>
</dbReference>
<feature type="region of interest" description="Disordered" evidence="1">
    <location>
        <begin position="127"/>
        <end position="236"/>
    </location>
</feature>
<dbReference type="InterPro" id="IPR018392">
    <property type="entry name" value="LysM"/>
</dbReference>
<evidence type="ECO:0000313" key="4">
    <source>
        <dbReference type="Proteomes" id="UP001283361"/>
    </source>
</evidence>
<dbReference type="SMART" id="SM00257">
    <property type="entry name" value="LysM"/>
    <property type="match status" value="1"/>
</dbReference>
<keyword evidence="4" id="KW-1185">Reference proteome</keyword>
<evidence type="ECO:0000256" key="1">
    <source>
        <dbReference type="SAM" id="MobiDB-lite"/>
    </source>
</evidence>
<dbReference type="EMBL" id="JAWDGP010008107">
    <property type="protein sequence ID" value="KAK3690681.1"/>
    <property type="molecule type" value="Genomic_DNA"/>
</dbReference>
<feature type="compositionally biased region" description="Basic and acidic residues" evidence="1">
    <location>
        <begin position="1"/>
        <end position="12"/>
    </location>
</feature>
<sequence>MATPNDGERRGLTESFRSQTGYGTAPLTSATKKTTPKTRKFIAKKVLRTDTLVGISLKYAVSVQELKRENKLWNTDHLFLREELLIPLTAENEGLLEDTDTIVVQDGFSPSPSSHSLSTGDAALPNGAASFASSNGNGRSHSSTVSSHPPHSSSPLFPEPPSSSSAKGLRTSSLPSSLPPSQPLSSTSKSPSSSLSSSSSSKRRSTQEPVAKSTAHGGSGDTITAAEPSISGGMSSMAEDFFSKYDTSIAQLRGDVEKMEKNAA</sequence>
<feature type="compositionally biased region" description="Low complexity" evidence="1">
    <location>
        <begin position="183"/>
        <end position="200"/>
    </location>
</feature>
<feature type="compositionally biased region" description="Low complexity" evidence="1">
    <location>
        <begin position="140"/>
        <end position="176"/>
    </location>
</feature>
<dbReference type="PROSITE" id="PS51782">
    <property type="entry name" value="LYSM"/>
    <property type="match status" value="1"/>
</dbReference>